<dbReference type="CTD" id="101882949"/>
<keyword evidence="5 8" id="KW-1133">Transmembrane helix</keyword>
<keyword evidence="4" id="KW-0677">Repeat</keyword>
<feature type="chain" id="PRO_5034466374" evidence="9">
    <location>
        <begin position="32"/>
        <end position="421"/>
    </location>
</feature>
<feature type="signal peptide" evidence="9">
    <location>
        <begin position="1"/>
        <end position="31"/>
    </location>
</feature>
<dbReference type="CDD" id="cd22828">
    <property type="entry name" value="Gal_Rha_Lectin_EVA1_EVA1C_rpt1"/>
    <property type="match status" value="1"/>
</dbReference>
<feature type="domain" description="SUEL-type lectin" evidence="10">
    <location>
        <begin position="50"/>
        <end position="143"/>
    </location>
</feature>
<dbReference type="CDD" id="cd22829">
    <property type="entry name" value="Gal_Rha_Lectin_EVA1_EVA1C_rpt2"/>
    <property type="match status" value="1"/>
</dbReference>
<reference evidence="11" key="3">
    <citation type="submission" date="2025-09" db="UniProtKB">
        <authorList>
            <consortium name="Ensembl"/>
        </authorList>
    </citation>
    <scope>IDENTIFICATION</scope>
</reference>
<feature type="region of interest" description="Disordered" evidence="7">
    <location>
        <begin position="208"/>
        <end position="249"/>
    </location>
</feature>
<reference evidence="11" key="2">
    <citation type="submission" date="2025-08" db="UniProtKB">
        <authorList>
            <consortium name="Ensembl"/>
        </authorList>
    </citation>
    <scope>IDENTIFICATION</scope>
</reference>
<accession>A0A8C9VTM7</accession>
<evidence type="ECO:0000259" key="10">
    <source>
        <dbReference type="PROSITE" id="PS50228"/>
    </source>
</evidence>
<dbReference type="InterPro" id="IPR052461">
    <property type="entry name" value="EVA1_A/B"/>
</dbReference>
<dbReference type="InterPro" id="IPR000922">
    <property type="entry name" value="Lectin_gal-bd_dom"/>
</dbReference>
<feature type="transmembrane region" description="Helical" evidence="8">
    <location>
        <begin position="304"/>
        <end position="325"/>
    </location>
</feature>
<dbReference type="GeneTree" id="ENSGT00940000154096"/>
<feature type="region of interest" description="Disordered" evidence="7">
    <location>
        <begin position="340"/>
        <end position="361"/>
    </location>
</feature>
<sequence>MFFPHAAFSALNHTLVLGITCLTIFCSFTQSSPEFSGYLSTSLRNYTEQACDGEYFSVRCPPHTTISIQASFYGSKSPAPLQCPPHSALPGTDTHCYVSTSSQKMLDECQDRRSCQVLVNSRLFGMDPCPSSSKYLMVWYKCRPNEYKSKVACEGEHMRLSCRRGAIIVIYSATFGRSQQGSSECPAHSRRVPAVVPRKLLQEAVPEPAAYPHPLPHDPNVVGDSAPPDGTPHLTADSEPGKKTRGRKSGVYSVGEKTIWVGADERPPLTLSPTMDSMPVHTEMTLISSAIAAYMFIADHPERAALYFVCGVCLGLMLTLLALVVRISCHADCRAQVPEKRTRVARSDSHSSDSDSDWDSASDLSARRHRRFERTLNTNVFASAEELERAQRLEERERIIREIWMNGQPDVPGTRSLNRYY</sequence>
<evidence type="ECO:0000256" key="8">
    <source>
        <dbReference type="SAM" id="Phobius"/>
    </source>
</evidence>
<evidence type="ECO:0000313" key="12">
    <source>
        <dbReference type="Proteomes" id="UP000694397"/>
    </source>
</evidence>
<keyword evidence="3 8" id="KW-0812">Transmembrane</keyword>
<evidence type="ECO:0000256" key="7">
    <source>
        <dbReference type="SAM" id="MobiDB-lite"/>
    </source>
</evidence>
<dbReference type="AlphaFoldDB" id="A0A8C9VTM7"/>
<dbReference type="PANTHER" id="PTHR48422:SF1">
    <property type="entry name" value="PROTEIN EVA-1 HOMOLOG A"/>
    <property type="match status" value="1"/>
</dbReference>
<dbReference type="PANTHER" id="PTHR48422">
    <property type="entry name" value="PROTEIN EVA-1 HOMOLOG B-RELATED"/>
    <property type="match status" value="1"/>
</dbReference>
<protein>
    <submittedName>
        <fullName evidence="11">Protein eva-1 homolog C-like</fullName>
    </submittedName>
</protein>
<evidence type="ECO:0000256" key="2">
    <source>
        <dbReference type="ARBA" id="ARBA00006023"/>
    </source>
</evidence>
<keyword evidence="9" id="KW-0732">Signal</keyword>
<dbReference type="GO" id="GO:0030246">
    <property type="term" value="F:carbohydrate binding"/>
    <property type="evidence" value="ECO:0007669"/>
    <property type="project" value="InterPro"/>
</dbReference>
<gene>
    <name evidence="11" type="primary">LOC108923981</name>
</gene>
<evidence type="ECO:0000256" key="6">
    <source>
        <dbReference type="ARBA" id="ARBA00023136"/>
    </source>
</evidence>
<dbReference type="InterPro" id="IPR039500">
    <property type="entry name" value="EVA1_dom"/>
</dbReference>
<dbReference type="Gene3D" id="2.60.120.740">
    <property type="match status" value="2"/>
</dbReference>
<keyword evidence="12" id="KW-1185">Reference proteome</keyword>
<feature type="compositionally biased region" description="Basic and acidic residues" evidence="7">
    <location>
        <begin position="340"/>
        <end position="353"/>
    </location>
</feature>
<dbReference type="GO" id="GO:0016020">
    <property type="term" value="C:membrane"/>
    <property type="evidence" value="ECO:0007669"/>
    <property type="project" value="UniProtKB-SubCell"/>
</dbReference>
<dbReference type="Proteomes" id="UP000694397">
    <property type="component" value="Chromosome 1"/>
</dbReference>
<dbReference type="PROSITE" id="PS50228">
    <property type="entry name" value="SUEL_LECTIN"/>
    <property type="match status" value="1"/>
</dbReference>
<organism evidence="11 12">
    <name type="scientific">Scleropages formosus</name>
    <name type="common">Asian bonytongue</name>
    <name type="synonym">Osteoglossum formosum</name>
    <dbReference type="NCBI Taxonomy" id="113540"/>
    <lineage>
        <taxon>Eukaryota</taxon>
        <taxon>Metazoa</taxon>
        <taxon>Chordata</taxon>
        <taxon>Craniata</taxon>
        <taxon>Vertebrata</taxon>
        <taxon>Euteleostomi</taxon>
        <taxon>Actinopterygii</taxon>
        <taxon>Neopterygii</taxon>
        <taxon>Teleostei</taxon>
        <taxon>Osteoglossocephala</taxon>
        <taxon>Osteoglossomorpha</taxon>
        <taxon>Osteoglossiformes</taxon>
        <taxon>Osteoglossidae</taxon>
        <taxon>Scleropages</taxon>
    </lineage>
</organism>
<evidence type="ECO:0000256" key="3">
    <source>
        <dbReference type="ARBA" id="ARBA00022692"/>
    </source>
</evidence>
<comment type="similarity">
    <text evidence="2">Belongs to the EVA1 family.</text>
</comment>
<evidence type="ECO:0000256" key="9">
    <source>
        <dbReference type="SAM" id="SignalP"/>
    </source>
</evidence>
<comment type="subcellular location">
    <subcellularLocation>
        <location evidence="1">Membrane</location>
        <topology evidence="1">Single-pass membrane protein</topology>
    </subcellularLocation>
</comment>
<reference evidence="11 12" key="1">
    <citation type="submission" date="2019-04" db="EMBL/GenBank/DDBJ databases">
        <authorList>
            <consortium name="Wellcome Sanger Institute Data Sharing"/>
        </authorList>
    </citation>
    <scope>NUCLEOTIDE SEQUENCE [LARGE SCALE GENOMIC DNA]</scope>
</reference>
<evidence type="ECO:0000256" key="1">
    <source>
        <dbReference type="ARBA" id="ARBA00004167"/>
    </source>
</evidence>
<evidence type="ECO:0000313" key="11">
    <source>
        <dbReference type="Ensembl" id="ENSSFOP00015064832.1"/>
    </source>
</evidence>
<keyword evidence="6 8" id="KW-0472">Membrane</keyword>
<dbReference type="InterPro" id="IPR043159">
    <property type="entry name" value="Lectin_gal-bd_sf"/>
</dbReference>
<evidence type="ECO:0000256" key="4">
    <source>
        <dbReference type="ARBA" id="ARBA00022737"/>
    </source>
</evidence>
<name>A0A8C9VTM7_SCLFO</name>
<dbReference type="Pfam" id="PF14851">
    <property type="entry name" value="FAM176"/>
    <property type="match status" value="1"/>
</dbReference>
<proteinExistence type="inferred from homology"/>
<dbReference type="Ensembl" id="ENSSFOT00015060551.1">
    <property type="protein sequence ID" value="ENSSFOP00015064832.1"/>
    <property type="gene ID" value="ENSSFOG00015029839.1"/>
</dbReference>
<evidence type="ECO:0000256" key="5">
    <source>
        <dbReference type="ARBA" id="ARBA00022989"/>
    </source>
</evidence>
<dbReference type="Pfam" id="PF02140">
    <property type="entry name" value="SUEL_Lectin"/>
    <property type="match status" value="1"/>
</dbReference>